<feature type="region of interest" description="Disordered" evidence="1">
    <location>
        <begin position="1"/>
        <end position="42"/>
    </location>
</feature>
<accession>A0A0U1LQZ7</accession>
<reference evidence="2 3" key="1">
    <citation type="submission" date="2015-04" db="EMBL/GenBank/DDBJ databases">
        <authorList>
            <person name="Syromyatnikov M.Y."/>
            <person name="Popov V.N."/>
        </authorList>
    </citation>
    <scope>NUCLEOTIDE SEQUENCE [LARGE SCALE GENOMIC DNA]</scope>
    <source>
        <strain evidence="2">WF-38-12</strain>
    </source>
</reference>
<evidence type="ECO:0000256" key="1">
    <source>
        <dbReference type="SAM" id="MobiDB-lite"/>
    </source>
</evidence>
<evidence type="ECO:0000313" key="3">
    <source>
        <dbReference type="Proteomes" id="UP000054383"/>
    </source>
</evidence>
<organism evidence="2 3">
    <name type="scientific">Talaromyces islandicus</name>
    <name type="common">Penicillium islandicum</name>
    <dbReference type="NCBI Taxonomy" id="28573"/>
    <lineage>
        <taxon>Eukaryota</taxon>
        <taxon>Fungi</taxon>
        <taxon>Dikarya</taxon>
        <taxon>Ascomycota</taxon>
        <taxon>Pezizomycotina</taxon>
        <taxon>Eurotiomycetes</taxon>
        <taxon>Eurotiomycetidae</taxon>
        <taxon>Eurotiales</taxon>
        <taxon>Trichocomaceae</taxon>
        <taxon>Talaromyces</taxon>
        <taxon>Talaromyces sect. Islandici</taxon>
    </lineage>
</organism>
<dbReference type="OrthoDB" id="4226947at2759"/>
<gene>
    <name evidence="2" type="ORF">PISL3812_02551</name>
</gene>
<keyword evidence="3" id="KW-1185">Reference proteome</keyword>
<evidence type="ECO:0000313" key="2">
    <source>
        <dbReference type="EMBL" id="CRG85497.1"/>
    </source>
</evidence>
<name>A0A0U1LQZ7_TALIS</name>
<dbReference type="STRING" id="28573.A0A0U1LQZ7"/>
<proteinExistence type="predicted"/>
<protein>
    <submittedName>
        <fullName evidence="2">Uncharacterized protein</fullName>
    </submittedName>
</protein>
<dbReference type="EMBL" id="CVMT01000002">
    <property type="protein sequence ID" value="CRG85497.1"/>
    <property type="molecule type" value="Genomic_DNA"/>
</dbReference>
<sequence>MARLSTRSQTRGRRTRSGQQATSGAPQRVPTSLAAPVPQPQAATNRSRVIFTEVPDTISRWRIAANNARLLLMAVKHDPMSFDPASFDGMAQRVFNARGILQKLAPFQSYINVIANNGFLGAGDFTPPRKQQRELFDLDKDESPVNATFINMLQAIAELAPLHPDLTTPRTRWRHTKKAFVAKFFYGRGYEARTDGQLESYETNAVEAIVECKAKPRQGYVGRQVDMQEAAQVVAWIKAHEDPAKLRILVSQNGADVYVTFAEYDDNWLKYIRTGKLRPLSLLRMNQFGPYPLDDADMIQKLAEVLLAICL</sequence>
<dbReference type="Proteomes" id="UP000054383">
    <property type="component" value="Unassembled WGS sequence"/>
</dbReference>
<dbReference type="AlphaFoldDB" id="A0A0U1LQZ7"/>